<evidence type="ECO:0000313" key="1">
    <source>
        <dbReference type="EMBL" id="NMP24337.1"/>
    </source>
</evidence>
<organism evidence="1 2">
    <name type="scientific">Sulfobacillus harzensis</name>
    <dbReference type="NCBI Taxonomy" id="2729629"/>
    <lineage>
        <taxon>Bacteria</taxon>
        <taxon>Bacillati</taxon>
        <taxon>Bacillota</taxon>
        <taxon>Clostridia</taxon>
        <taxon>Eubacteriales</taxon>
        <taxon>Clostridiales Family XVII. Incertae Sedis</taxon>
        <taxon>Sulfobacillus</taxon>
    </lineage>
</organism>
<dbReference type="RefSeq" id="WP_169102382.1">
    <property type="nucleotide sequence ID" value="NZ_JABBVZ010000102.1"/>
</dbReference>
<gene>
    <name evidence="1" type="ORF">HIJ39_18565</name>
</gene>
<dbReference type="Gene3D" id="1.25.40.10">
    <property type="entry name" value="Tetratricopeptide repeat domain"/>
    <property type="match status" value="1"/>
</dbReference>
<keyword evidence="2" id="KW-1185">Reference proteome</keyword>
<dbReference type="Proteomes" id="UP000533476">
    <property type="component" value="Unassembled WGS sequence"/>
</dbReference>
<comment type="caution">
    <text evidence="1">The sequence shown here is derived from an EMBL/GenBank/DDBJ whole genome shotgun (WGS) entry which is preliminary data.</text>
</comment>
<evidence type="ECO:0008006" key="3">
    <source>
        <dbReference type="Google" id="ProtNLM"/>
    </source>
</evidence>
<dbReference type="AlphaFoldDB" id="A0A7Y0L7E9"/>
<evidence type="ECO:0000313" key="2">
    <source>
        <dbReference type="Proteomes" id="UP000533476"/>
    </source>
</evidence>
<name>A0A7Y0L7E9_9FIRM</name>
<protein>
    <recommendedName>
        <fullName evidence="3">Tetratricopeptide repeat protein</fullName>
    </recommendedName>
</protein>
<proteinExistence type="predicted"/>
<sequence length="192" mass="21866">MVGQKSVRLKWSRKYHIGHAQLWDILGGLQRAMKLAALGHIDDVYEVARSASRQADLMGNHQRVWQIETLVSDLAPLVQTSGIARTEEFERRARQAVAQEAYQDALAYLDQLLIYLAEDYSARRRVMITRTIILSTLGRFQEAVAAYDEIINAPSRGHHIYKPAQALMAIDRAIANWYLGHLPNWQQIGGMR</sequence>
<dbReference type="EMBL" id="JABBVZ010000102">
    <property type="protein sequence ID" value="NMP24337.1"/>
    <property type="molecule type" value="Genomic_DNA"/>
</dbReference>
<accession>A0A7Y0L7E9</accession>
<dbReference type="InterPro" id="IPR011990">
    <property type="entry name" value="TPR-like_helical_dom_sf"/>
</dbReference>
<reference evidence="1 2" key="1">
    <citation type="submission" date="2020-04" db="EMBL/GenBank/DDBJ databases">
        <authorList>
            <person name="Zhang R."/>
            <person name="Schippers A."/>
        </authorList>
    </citation>
    <scope>NUCLEOTIDE SEQUENCE [LARGE SCALE GENOMIC DNA]</scope>
    <source>
        <strain evidence="1 2">DSM 109850</strain>
    </source>
</reference>